<organism evidence="1 2">
    <name type="scientific">Mycena indigotica</name>
    <dbReference type="NCBI Taxonomy" id="2126181"/>
    <lineage>
        <taxon>Eukaryota</taxon>
        <taxon>Fungi</taxon>
        <taxon>Dikarya</taxon>
        <taxon>Basidiomycota</taxon>
        <taxon>Agaricomycotina</taxon>
        <taxon>Agaricomycetes</taxon>
        <taxon>Agaricomycetidae</taxon>
        <taxon>Agaricales</taxon>
        <taxon>Marasmiineae</taxon>
        <taxon>Mycenaceae</taxon>
        <taxon>Mycena</taxon>
    </lineage>
</organism>
<reference evidence="1" key="1">
    <citation type="submission" date="2020-05" db="EMBL/GenBank/DDBJ databases">
        <title>Mycena genomes resolve the evolution of fungal bioluminescence.</title>
        <authorList>
            <person name="Tsai I.J."/>
        </authorList>
    </citation>
    <scope>NUCLEOTIDE SEQUENCE</scope>
    <source>
        <strain evidence="1">171206Taipei</strain>
    </source>
</reference>
<evidence type="ECO:0000313" key="1">
    <source>
        <dbReference type="EMBL" id="KAF7289709.1"/>
    </source>
</evidence>
<name>A0A8H6VQ86_9AGAR</name>
<proteinExistence type="predicted"/>
<gene>
    <name evidence="1" type="ORF">MIND_01344000</name>
</gene>
<dbReference type="RefSeq" id="XP_037213438.1">
    <property type="nucleotide sequence ID" value="XM_037369882.1"/>
</dbReference>
<accession>A0A8H6VQ86</accession>
<dbReference type="EMBL" id="JACAZF010000016">
    <property type="protein sequence ID" value="KAF7289709.1"/>
    <property type="molecule type" value="Genomic_DNA"/>
</dbReference>
<sequence length="324" mass="37093">MDRVDPASESSVPIRADGLWFTDCGLVLRAENTVFRVSRDFMVAHSPIFRDMLALPTPADAETFEGCPLVGVPDSAYDMTNFLKALIHYNASFLSPHVKDNALPVLLSALGMCHKYDVAPLCQRLSGQLAVLFPTTLAEFEDLVERRTRGEHNGLNLPEHLIDILLLARRLSLEWLLPFVFYELCRCGDEREVLCSDLSVEDKHRWVVSYRRLAAQETAKMLNFLWADAPGCIDPRDCLTQRMEIRRQLEAQRAFSPEEESVLPLEVWPADLGKWTFDACAPCIRRMRRAYRTAKHDFWAQLPRIFDLPPWSELEKMKKAAFVP</sequence>
<dbReference type="OrthoDB" id="3036049at2759"/>
<dbReference type="Proteomes" id="UP000636479">
    <property type="component" value="Unassembled WGS sequence"/>
</dbReference>
<comment type="caution">
    <text evidence="1">The sequence shown here is derived from an EMBL/GenBank/DDBJ whole genome shotgun (WGS) entry which is preliminary data.</text>
</comment>
<evidence type="ECO:0000313" key="2">
    <source>
        <dbReference type="Proteomes" id="UP000636479"/>
    </source>
</evidence>
<protein>
    <submittedName>
        <fullName evidence="1">BTB domain-containing protein</fullName>
    </submittedName>
</protein>
<keyword evidence="2" id="KW-1185">Reference proteome</keyword>
<dbReference type="GeneID" id="59352398"/>
<dbReference type="AlphaFoldDB" id="A0A8H6VQ86"/>